<organism evidence="1 2">
    <name type="scientific">Calidris pygmaea</name>
    <name type="common">Spoon-billed sandpiper</name>
    <dbReference type="NCBI Taxonomy" id="425635"/>
    <lineage>
        <taxon>Eukaryota</taxon>
        <taxon>Metazoa</taxon>
        <taxon>Chordata</taxon>
        <taxon>Craniata</taxon>
        <taxon>Vertebrata</taxon>
        <taxon>Euteleostomi</taxon>
        <taxon>Archelosauria</taxon>
        <taxon>Archosauria</taxon>
        <taxon>Dinosauria</taxon>
        <taxon>Saurischia</taxon>
        <taxon>Theropoda</taxon>
        <taxon>Coelurosauria</taxon>
        <taxon>Aves</taxon>
        <taxon>Neognathae</taxon>
        <taxon>Neoaves</taxon>
        <taxon>Charadriiformes</taxon>
        <taxon>Scolopacidae</taxon>
        <taxon>Calidris</taxon>
    </lineage>
</organism>
<name>A0A8C3K6M6_9CHAR</name>
<evidence type="ECO:0000313" key="2">
    <source>
        <dbReference type="Proteomes" id="UP000694419"/>
    </source>
</evidence>
<evidence type="ECO:0000313" key="1">
    <source>
        <dbReference type="Ensembl" id="ENSCPGP00000017827.1"/>
    </source>
</evidence>
<protein>
    <submittedName>
        <fullName evidence="1">Uncharacterized protein</fullName>
    </submittedName>
</protein>
<dbReference type="AlphaFoldDB" id="A0A8C3K6M6"/>
<accession>A0A8C3K6M6</accession>
<keyword evidence="2" id="KW-1185">Reference proteome</keyword>
<dbReference type="Ensembl" id="ENSCPGT00000019492.1">
    <property type="protein sequence ID" value="ENSCPGP00000017827.1"/>
    <property type="gene ID" value="ENSCPGG00000012484.1"/>
</dbReference>
<proteinExistence type="predicted"/>
<reference evidence="1" key="2">
    <citation type="submission" date="2025-09" db="UniProtKB">
        <authorList>
            <consortium name="Ensembl"/>
        </authorList>
    </citation>
    <scope>IDENTIFICATION</scope>
</reference>
<reference evidence="1" key="1">
    <citation type="submission" date="2025-08" db="UniProtKB">
        <authorList>
            <consortium name="Ensembl"/>
        </authorList>
    </citation>
    <scope>IDENTIFICATION</scope>
</reference>
<dbReference type="Proteomes" id="UP000694419">
    <property type="component" value="Unplaced"/>
</dbReference>
<sequence>MSPQDLLFKAQDGIPGSGMGHGIDSPFIDSAEVDRGNMYEGNNMALFEEEMDSNPMVNDIMYAVGCL</sequence>